<evidence type="ECO:0000256" key="13">
    <source>
        <dbReference type="SAM" id="Phobius"/>
    </source>
</evidence>
<sequence>MTGNSEGVAQEERAPLNWPVTIVFGLTFLAAVTIVPWYGFTHGYSSWAWVFFGVFAVLNGVSIGSGYHRLWSHRTYEAHPILKGFLAIFGGMALQNSIIVWSARHRVHHRDVDDNDKDPYSIGRGFWFAHIGWMLRDYKSGEIDYSVVPDLYKDPVVAWQHRWYWTLVWATNVGLPLLLGWIVGDVIGVFLLAGVLRLVVSHHGTFFINSLAHMWGSQPYTDENSARDNHLLALITYGEGYHNYHHLFQSDYRNGIRWWHLDINKWFISTCAMLGLARNRKRVPQFKVLRARLNMEFKRARAKLEKAQDNAGAGWREQLENEYAQFAETVKEWQHLQMERMQLGKQKIAEKIETETASLTARYRDLERSLKLQHKRVALLTAQVTF</sequence>
<feature type="transmembrane region" description="Helical" evidence="13">
    <location>
        <begin position="46"/>
        <end position="68"/>
    </location>
</feature>
<keyword evidence="10 13" id="KW-0472">Membrane</keyword>
<keyword evidence="9" id="KW-0443">Lipid metabolism</keyword>
<evidence type="ECO:0000256" key="11">
    <source>
        <dbReference type="ARBA" id="ARBA00023160"/>
    </source>
</evidence>
<dbReference type="Pfam" id="PF00487">
    <property type="entry name" value="FA_desaturase"/>
    <property type="match status" value="1"/>
</dbReference>
<dbReference type="PANTHER" id="PTHR11351:SF31">
    <property type="entry name" value="DESATURASE 1, ISOFORM A-RELATED"/>
    <property type="match status" value="1"/>
</dbReference>
<dbReference type="EC" id="1.14.19.-" evidence="15"/>
<keyword evidence="11" id="KW-0275">Fatty acid biosynthesis</keyword>
<keyword evidence="5" id="KW-0276">Fatty acid metabolism</keyword>
<comment type="caution">
    <text evidence="15">The sequence shown here is derived from an EMBL/GenBank/DDBJ whole genome shotgun (WGS) entry which is preliminary data.</text>
</comment>
<dbReference type="GO" id="GO:0006633">
    <property type="term" value="P:fatty acid biosynthetic process"/>
    <property type="evidence" value="ECO:0007669"/>
    <property type="project" value="UniProtKB-KW"/>
</dbReference>
<feature type="coiled-coil region" evidence="12">
    <location>
        <begin position="290"/>
        <end position="369"/>
    </location>
</feature>
<evidence type="ECO:0000256" key="7">
    <source>
        <dbReference type="ARBA" id="ARBA00023002"/>
    </source>
</evidence>
<keyword evidence="4 13" id="KW-0812">Transmembrane</keyword>
<dbReference type="GO" id="GO:0016020">
    <property type="term" value="C:membrane"/>
    <property type="evidence" value="ECO:0007669"/>
    <property type="project" value="UniProtKB-SubCell"/>
</dbReference>
<accession>A0AAW9R735</accession>
<comment type="similarity">
    <text evidence="2">Belongs to the fatty acid desaturase type 2 family.</text>
</comment>
<evidence type="ECO:0000256" key="1">
    <source>
        <dbReference type="ARBA" id="ARBA00004141"/>
    </source>
</evidence>
<keyword evidence="8" id="KW-0408">Iron</keyword>
<dbReference type="RefSeq" id="WP_354695470.1">
    <property type="nucleotide sequence ID" value="NZ_JAZHOG010000006.1"/>
</dbReference>
<dbReference type="PANTHER" id="PTHR11351">
    <property type="entry name" value="ACYL-COA DESATURASE"/>
    <property type="match status" value="1"/>
</dbReference>
<gene>
    <name evidence="15" type="ORF">V3330_10985</name>
</gene>
<evidence type="ECO:0000256" key="8">
    <source>
        <dbReference type="ARBA" id="ARBA00023004"/>
    </source>
</evidence>
<feature type="domain" description="Fatty acid desaturase" evidence="14">
    <location>
        <begin position="48"/>
        <end position="263"/>
    </location>
</feature>
<name>A0AAW9R735_9GAMM</name>
<dbReference type="AlphaFoldDB" id="A0AAW9R735"/>
<keyword evidence="12" id="KW-0175">Coiled coil</keyword>
<evidence type="ECO:0000256" key="2">
    <source>
        <dbReference type="ARBA" id="ARBA00008749"/>
    </source>
</evidence>
<protein>
    <submittedName>
        <fullName evidence="15">Fatty acid desaturase</fullName>
        <ecNumber evidence="15">1.14.19.-</ecNumber>
    </submittedName>
</protein>
<comment type="subcellular location">
    <subcellularLocation>
        <location evidence="1">Membrane</location>
        <topology evidence="1">Multi-pass membrane protein</topology>
    </subcellularLocation>
</comment>
<evidence type="ECO:0000256" key="12">
    <source>
        <dbReference type="SAM" id="Coils"/>
    </source>
</evidence>
<evidence type="ECO:0000256" key="10">
    <source>
        <dbReference type="ARBA" id="ARBA00023136"/>
    </source>
</evidence>
<evidence type="ECO:0000313" key="16">
    <source>
        <dbReference type="Proteomes" id="UP001359886"/>
    </source>
</evidence>
<evidence type="ECO:0000256" key="3">
    <source>
        <dbReference type="ARBA" id="ARBA00022516"/>
    </source>
</evidence>
<feature type="transmembrane region" description="Helical" evidence="13">
    <location>
        <begin position="20"/>
        <end position="40"/>
    </location>
</feature>
<keyword evidence="6 13" id="KW-1133">Transmembrane helix</keyword>
<reference evidence="15 16" key="1">
    <citation type="submission" date="2024-02" db="EMBL/GenBank/DDBJ databases">
        <title>A novel Wenzhouxiangellaceae bacterium, isolated from coastal sediments.</title>
        <authorList>
            <person name="Du Z.-J."/>
            <person name="Ye Y.-Q."/>
            <person name="Zhang X.-Y."/>
        </authorList>
    </citation>
    <scope>NUCLEOTIDE SEQUENCE [LARGE SCALE GENOMIC DNA]</scope>
    <source>
        <strain evidence="15 16">CH-27</strain>
    </source>
</reference>
<keyword evidence="3" id="KW-0444">Lipid biosynthesis</keyword>
<evidence type="ECO:0000256" key="4">
    <source>
        <dbReference type="ARBA" id="ARBA00022692"/>
    </source>
</evidence>
<dbReference type="EMBL" id="JAZHOG010000006">
    <property type="protein sequence ID" value="MEJ8568152.1"/>
    <property type="molecule type" value="Genomic_DNA"/>
</dbReference>
<organism evidence="15 16">
    <name type="scientific">Elongatibacter sediminis</name>
    <dbReference type="NCBI Taxonomy" id="3119006"/>
    <lineage>
        <taxon>Bacteria</taxon>
        <taxon>Pseudomonadati</taxon>
        <taxon>Pseudomonadota</taxon>
        <taxon>Gammaproteobacteria</taxon>
        <taxon>Chromatiales</taxon>
        <taxon>Wenzhouxiangellaceae</taxon>
        <taxon>Elongatibacter</taxon>
    </lineage>
</organism>
<dbReference type="InterPro" id="IPR015876">
    <property type="entry name" value="Acyl-CoA_DS"/>
</dbReference>
<dbReference type="InterPro" id="IPR005804">
    <property type="entry name" value="FA_desaturase_dom"/>
</dbReference>
<dbReference type="GO" id="GO:0016717">
    <property type="term" value="F:oxidoreductase activity, acting on paired donors, with oxidation of a pair of donors resulting in the reduction of molecular oxygen to two molecules of water"/>
    <property type="evidence" value="ECO:0007669"/>
    <property type="project" value="InterPro"/>
</dbReference>
<feature type="transmembrane region" description="Helical" evidence="13">
    <location>
        <begin position="80"/>
        <end position="103"/>
    </location>
</feature>
<keyword evidence="16" id="KW-1185">Reference proteome</keyword>
<evidence type="ECO:0000259" key="14">
    <source>
        <dbReference type="Pfam" id="PF00487"/>
    </source>
</evidence>
<dbReference type="CDD" id="cd03505">
    <property type="entry name" value="Delta9-FADS-like"/>
    <property type="match status" value="1"/>
</dbReference>
<evidence type="ECO:0000313" key="15">
    <source>
        <dbReference type="EMBL" id="MEJ8568152.1"/>
    </source>
</evidence>
<dbReference type="Proteomes" id="UP001359886">
    <property type="component" value="Unassembled WGS sequence"/>
</dbReference>
<keyword evidence="7 15" id="KW-0560">Oxidoreductase</keyword>
<evidence type="ECO:0000256" key="9">
    <source>
        <dbReference type="ARBA" id="ARBA00023098"/>
    </source>
</evidence>
<evidence type="ECO:0000256" key="5">
    <source>
        <dbReference type="ARBA" id="ARBA00022832"/>
    </source>
</evidence>
<proteinExistence type="inferred from homology"/>
<feature type="transmembrane region" description="Helical" evidence="13">
    <location>
        <begin position="178"/>
        <end position="200"/>
    </location>
</feature>
<evidence type="ECO:0000256" key="6">
    <source>
        <dbReference type="ARBA" id="ARBA00022989"/>
    </source>
</evidence>
<dbReference type="PRINTS" id="PR00075">
    <property type="entry name" value="FACDDSATRASE"/>
</dbReference>